<dbReference type="InterPro" id="IPR013424">
    <property type="entry name" value="Ice-binding_C"/>
</dbReference>
<dbReference type="Proteomes" id="UP001384579">
    <property type="component" value="Unassembled WGS sequence"/>
</dbReference>
<gene>
    <name evidence="2" type="ORF">WMG39_22590</name>
</gene>
<sequence length="168" mass="17553">MSSFSMPPLEIKASNQWFALTSFSATVWGKSWDLSKASSGDRGELLSPLLWAPFDTVKTRFVFDGKVIGSGVIPQLASQWAFGNYRILPALGIFGEGFGTGGGKISWMQSGGGQSNGKSVNTGYLIVEEIQPCHENSEAVPEPATVAGLGLAAAGLGAAKKKLAASKV</sequence>
<evidence type="ECO:0000313" key="2">
    <source>
        <dbReference type="EMBL" id="MEK0187616.1"/>
    </source>
</evidence>
<reference evidence="2 3" key="1">
    <citation type="journal article" date="2020" name="Harmful Algae">
        <title>Molecular and morphological characterization of a novel dihydroanatoxin-a producing Microcoleus species (cyanobacteria) from the Russian River, California, USA.</title>
        <authorList>
            <person name="Conklin K.Y."/>
            <person name="Stancheva R."/>
            <person name="Otten T.G."/>
            <person name="Fadness R."/>
            <person name="Boyer G.L."/>
            <person name="Read B."/>
            <person name="Zhang X."/>
            <person name="Sheath R.G."/>
        </authorList>
    </citation>
    <scope>NUCLEOTIDE SEQUENCE [LARGE SCALE GENOMIC DNA]</scope>
    <source>
        <strain evidence="2 3">PTRS2</strain>
    </source>
</reference>
<evidence type="ECO:0000313" key="3">
    <source>
        <dbReference type="Proteomes" id="UP001384579"/>
    </source>
</evidence>
<proteinExistence type="predicted"/>
<accession>A0ABU8YTA1</accession>
<protein>
    <submittedName>
        <fullName evidence="2">PEP-CTERM sorting domain-containing protein</fullName>
    </submittedName>
</protein>
<dbReference type="Pfam" id="PF07589">
    <property type="entry name" value="PEP-CTERM"/>
    <property type="match status" value="1"/>
</dbReference>
<organism evidence="2 3">
    <name type="scientific">Microcoleus anatoxicus PTRS2</name>
    <dbReference type="NCBI Taxonomy" id="2705321"/>
    <lineage>
        <taxon>Bacteria</taxon>
        <taxon>Bacillati</taxon>
        <taxon>Cyanobacteriota</taxon>
        <taxon>Cyanophyceae</taxon>
        <taxon>Oscillatoriophycideae</taxon>
        <taxon>Oscillatoriales</taxon>
        <taxon>Microcoleaceae</taxon>
        <taxon>Microcoleus</taxon>
        <taxon>Microcoleus anatoxicus</taxon>
    </lineage>
</organism>
<name>A0ABU8YTA1_9CYAN</name>
<keyword evidence="3" id="KW-1185">Reference proteome</keyword>
<comment type="caution">
    <text evidence="2">The sequence shown here is derived from an EMBL/GenBank/DDBJ whole genome shotgun (WGS) entry which is preliminary data.</text>
</comment>
<evidence type="ECO:0000259" key="1">
    <source>
        <dbReference type="Pfam" id="PF07589"/>
    </source>
</evidence>
<dbReference type="NCBIfam" id="TIGR02595">
    <property type="entry name" value="PEP_CTERM"/>
    <property type="match status" value="1"/>
</dbReference>
<dbReference type="RefSeq" id="WP_340524989.1">
    <property type="nucleotide sequence ID" value="NZ_JBBLXS010000395.1"/>
</dbReference>
<feature type="domain" description="Ice-binding protein C-terminal" evidence="1">
    <location>
        <begin position="139"/>
        <end position="161"/>
    </location>
</feature>
<dbReference type="EMBL" id="JBBLXS010000395">
    <property type="protein sequence ID" value="MEK0187616.1"/>
    <property type="molecule type" value="Genomic_DNA"/>
</dbReference>